<dbReference type="AlphaFoldDB" id="A0A3B0RUP0"/>
<dbReference type="EMBL" id="UOEF01000246">
    <property type="protein sequence ID" value="VAV97504.1"/>
    <property type="molecule type" value="Genomic_DNA"/>
</dbReference>
<proteinExistence type="predicted"/>
<gene>
    <name evidence="2" type="ORF">MNBD_ALPHA04-1391</name>
</gene>
<evidence type="ECO:0000259" key="1">
    <source>
        <dbReference type="Pfam" id="PF14065"/>
    </source>
</evidence>
<protein>
    <recommendedName>
        <fullName evidence="1">Pvc16 N-terminal domain-containing protein</fullName>
    </recommendedName>
</protein>
<organism evidence="2">
    <name type="scientific">hydrothermal vent metagenome</name>
    <dbReference type="NCBI Taxonomy" id="652676"/>
    <lineage>
        <taxon>unclassified sequences</taxon>
        <taxon>metagenomes</taxon>
        <taxon>ecological metagenomes</taxon>
    </lineage>
</organism>
<evidence type="ECO:0000313" key="2">
    <source>
        <dbReference type="EMBL" id="VAV97504.1"/>
    </source>
</evidence>
<sequence>MAKIGAVNDVGESIVALLRSRRDLLESAGQLAPVSASLDITQLSVSALSGGTTPTSGLSLTCYQINHSDQPKNQHRLPGEPVRPEIAVELQYILASWSSRTEDEHASIAWAMLELNSHSVLDRSTLRGAGIWKPEETVQIVPSNLSADEQYRLWDATGQKFRLSLTFTARVIRLRHGLGDEFAPVVASRFGFSDSDPLQREPV</sequence>
<name>A0A3B0RUP0_9ZZZZ</name>
<feature type="domain" description="Pvc16 N-terminal" evidence="1">
    <location>
        <begin position="10"/>
        <end position="187"/>
    </location>
</feature>
<accession>A0A3B0RUP0</accession>
<dbReference type="Pfam" id="PF14065">
    <property type="entry name" value="Pvc16_N"/>
    <property type="match status" value="1"/>
</dbReference>
<dbReference type="InterPro" id="IPR025351">
    <property type="entry name" value="Pvc16_N"/>
</dbReference>
<reference evidence="2" key="1">
    <citation type="submission" date="2018-06" db="EMBL/GenBank/DDBJ databases">
        <authorList>
            <person name="Zhirakovskaya E."/>
        </authorList>
    </citation>
    <scope>NUCLEOTIDE SEQUENCE</scope>
</reference>